<comment type="caution">
    <text evidence="3">The sequence shown here is derived from an EMBL/GenBank/DDBJ whole genome shotgun (WGS) entry which is preliminary data.</text>
</comment>
<dbReference type="GO" id="GO:0008270">
    <property type="term" value="F:zinc ion binding"/>
    <property type="evidence" value="ECO:0007669"/>
    <property type="project" value="UniProtKB-KW"/>
</dbReference>
<evidence type="ECO:0000313" key="5">
    <source>
        <dbReference type="Proteomes" id="UP001642409"/>
    </source>
</evidence>
<reference evidence="3" key="1">
    <citation type="submission" date="2023-06" db="EMBL/GenBank/DDBJ databases">
        <authorList>
            <person name="Kurt Z."/>
        </authorList>
    </citation>
    <scope>NUCLEOTIDE SEQUENCE</scope>
</reference>
<proteinExistence type="predicted"/>
<dbReference type="InterPro" id="IPR013083">
    <property type="entry name" value="Znf_RING/FYVE/PHD"/>
</dbReference>
<dbReference type="GO" id="GO:0061630">
    <property type="term" value="F:ubiquitin protein ligase activity"/>
    <property type="evidence" value="ECO:0007669"/>
    <property type="project" value="UniProtKB-EC"/>
</dbReference>
<gene>
    <name evidence="3" type="ORF">HINF_LOCUS5125</name>
    <name evidence="4" type="ORF">HINF_LOCUS57760</name>
</gene>
<keyword evidence="1" id="KW-0862">Zinc</keyword>
<evidence type="ECO:0000313" key="4">
    <source>
        <dbReference type="EMBL" id="CAL6076583.1"/>
    </source>
</evidence>
<reference evidence="4 5" key="2">
    <citation type="submission" date="2024-07" db="EMBL/GenBank/DDBJ databases">
        <authorList>
            <person name="Akdeniz Z."/>
        </authorList>
    </citation>
    <scope>NUCLEOTIDE SEQUENCE [LARGE SCALE GENOMIC DNA]</scope>
</reference>
<sequence length="239" mass="27379">MSCFRKFIQCVLNERRVCRLLNIDPDQLHEPERKADQYILAAQPIIKFHERTLLFTQPGQLQFSMQVNFPCAVSVIFGASINDENINASATSIPQHFQPKPLNQLFTVNCKNVKKQITQGYILITALNNQNEVNFQMFEFQVTPELRISLEIAKIGAEYYELEKVFGAKQTPKTGEEFNEANCCICLDENPNIVALPCRHLILCKECAEGFRTKSTECPLCRQKIDILVDMGQRENDMV</sequence>
<dbReference type="PROSITE" id="PS50089">
    <property type="entry name" value="ZF_RING_2"/>
    <property type="match status" value="1"/>
</dbReference>
<organism evidence="3">
    <name type="scientific">Hexamita inflata</name>
    <dbReference type="NCBI Taxonomy" id="28002"/>
    <lineage>
        <taxon>Eukaryota</taxon>
        <taxon>Metamonada</taxon>
        <taxon>Diplomonadida</taxon>
        <taxon>Hexamitidae</taxon>
        <taxon>Hexamitinae</taxon>
        <taxon>Hexamita</taxon>
    </lineage>
</organism>
<dbReference type="InterPro" id="IPR045194">
    <property type="entry name" value="MGRN1/RNF157-like"/>
</dbReference>
<accession>A0AA86NDF7</accession>
<keyword evidence="5" id="KW-1185">Reference proteome</keyword>
<feature type="domain" description="RING-type" evidence="2">
    <location>
        <begin position="183"/>
        <end position="222"/>
    </location>
</feature>
<name>A0AA86NDF7_9EUKA</name>
<dbReference type="PANTHER" id="PTHR22996:SF0">
    <property type="entry name" value="RE60872P-RELATED"/>
    <property type="match status" value="1"/>
</dbReference>
<dbReference type="AlphaFoldDB" id="A0AA86NDF7"/>
<dbReference type="InterPro" id="IPR001841">
    <property type="entry name" value="Znf_RING"/>
</dbReference>
<dbReference type="Pfam" id="PF13920">
    <property type="entry name" value="zf-C3HC4_3"/>
    <property type="match status" value="1"/>
</dbReference>
<evidence type="ECO:0000259" key="2">
    <source>
        <dbReference type="PROSITE" id="PS50089"/>
    </source>
</evidence>
<dbReference type="Proteomes" id="UP001642409">
    <property type="component" value="Unassembled WGS sequence"/>
</dbReference>
<keyword evidence="1" id="KW-0479">Metal-binding</keyword>
<dbReference type="EMBL" id="CATOUU010000132">
    <property type="protein sequence ID" value="CAI9917480.1"/>
    <property type="molecule type" value="Genomic_DNA"/>
</dbReference>
<dbReference type="PANTHER" id="PTHR22996">
    <property type="entry name" value="MAHOGUNIN"/>
    <property type="match status" value="1"/>
</dbReference>
<keyword evidence="1" id="KW-0863">Zinc-finger</keyword>
<evidence type="ECO:0000256" key="1">
    <source>
        <dbReference type="PROSITE-ProRule" id="PRU00175"/>
    </source>
</evidence>
<dbReference type="SMART" id="SM00184">
    <property type="entry name" value="RING"/>
    <property type="match status" value="1"/>
</dbReference>
<dbReference type="GO" id="GO:0016567">
    <property type="term" value="P:protein ubiquitination"/>
    <property type="evidence" value="ECO:0007669"/>
    <property type="project" value="TreeGrafter"/>
</dbReference>
<dbReference type="SUPFAM" id="SSF57850">
    <property type="entry name" value="RING/U-box"/>
    <property type="match status" value="1"/>
</dbReference>
<dbReference type="EMBL" id="CAXDID020000320">
    <property type="protein sequence ID" value="CAL6076583.1"/>
    <property type="molecule type" value="Genomic_DNA"/>
</dbReference>
<dbReference type="Gene3D" id="3.30.40.10">
    <property type="entry name" value="Zinc/RING finger domain, C3HC4 (zinc finger)"/>
    <property type="match status" value="1"/>
</dbReference>
<evidence type="ECO:0000313" key="3">
    <source>
        <dbReference type="EMBL" id="CAI9917480.1"/>
    </source>
</evidence>
<protein>
    <submittedName>
        <fullName evidence="3">Zinc finger domain-containing protein</fullName>
    </submittedName>
    <submittedName>
        <fullName evidence="4">Zinc_finger domain-containing protein</fullName>
    </submittedName>
</protein>